<evidence type="ECO:0000313" key="2">
    <source>
        <dbReference type="EMBL" id="KAK4817811.1"/>
    </source>
</evidence>
<comment type="caution">
    <text evidence="2">The sequence shown here is derived from an EMBL/GenBank/DDBJ whole genome shotgun (WGS) entry which is preliminary data.</text>
</comment>
<accession>A0AAN7N4T7</accession>
<keyword evidence="3" id="KW-1185">Reference proteome</keyword>
<dbReference type="Proteomes" id="UP001333110">
    <property type="component" value="Unassembled WGS sequence"/>
</dbReference>
<dbReference type="AlphaFoldDB" id="A0AAN7N4T7"/>
<reference evidence="2 3" key="1">
    <citation type="journal article" date="2023" name="J. Hered.">
        <title>Chromosome-level genome of the wood stork (Mycteria americana) provides insight into avian chromosome evolution.</title>
        <authorList>
            <person name="Flamio R. Jr."/>
            <person name="Ramstad K.M."/>
        </authorList>
    </citation>
    <scope>NUCLEOTIDE SEQUENCE [LARGE SCALE GENOMIC DNA]</scope>
    <source>
        <strain evidence="2">JAX WOST 10</strain>
    </source>
</reference>
<protein>
    <submittedName>
        <fullName evidence="2">Uncharacterized protein</fullName>
    </submittedName>
</protein>
<proteinExistence type="predicted"/>
<feature type="region of interest" description="Disordered" evidence="1">
    <location>
        <begin position="67"/>
        <end position="96"/>
    </location>
</feature>
<dbReference type="EMBL" id="JAUNZN010000008">
    <property type="protein sequence ID" value="KAK4817811.1"/>
    <property type="molecule type" value="Genomic_DNA"/>
</dbReference>
<evidence type="ECO:0000313" key="3">
    <source>
        <dbReference type="Proteomes" id="UP001333110"/>
    </source>
</evidence>
<name>A0AAN7N4T7_MYCAM</name>
<evidence type="ECO:0000256" key="1">
    <source>
        <dbReference type="SAM" id="MobiDB-lite"/>
    </source>
</evidence>
<organism evidence="2 3">
    <name type="scientific">Mycteria americana</name>
    <name type="common">Wood stork</name>
    <dbReference type="NCBI Taxonomy" id="33587"/>
    <lineage>
        <taxon>Eukaryota</taxon>
        <taxon>Metazoa</taxon>
        <taxon>Chordata</taxon>
        <taxon>Craniata</taxon>
        <taxon>Vertebrata</taxon>
        <taxon>Euteleostomi</taxon>
        <taxon>Archelosauria</taxon>
        <taxon>Archosauria</taxon>
        <taxon>Dinosauria</taxon>
        <taxon>Saurischia</taxon>
        <taxon>Theropoda</taxon>
        <taxon>Coelurosauria</taxon>
        <taxon>Aves</taxon>
        <taxon>Neognathae</taxon>
        <taxon>Neoaves</taxon>
        <taxon>Aequornithes</taxon>
        <taxon>Ciconiiformes</taxon>
        <taxon>Ciconiidae</taxon>
        <taxon>Mycteria</taxon>
    </lineage>
</organism>
<sequence>MKASLHLTTKALSSYGEEGQALIPSACMPDIMTSSYEAQCPRTLMLDCLNDQATVNQQALSLNLKSVSPGETGLHQKQHDRQVEGGDSPPLLRPYETPPGVRRATKIIRGLEHLSYEDKLTELGLFSLGKRRLRGHLIGAFQYLKVPTRKLERDFLQGHVGIGQGVMALH</sequence>
<gene>
    <name evidence="2" type="ORF">QYF61_027862</name>
</gene>